<keyword evidence="2" id="KW-0812">Transmembrane</keyword>
<dbReference type="AlphaFoldDB" id="A0AAD2GC03"/>
<accession>A0AAD2GC03</accession>
<reference evidence="3" key="1">
    <citation type="submission" date="2023-08" db="EMBL/GenBank/DDBJ databases">
        <authorList>
            <person name="Audoor S."/>
            <person name="Bilcke G."/>
        </authorList>
    </citation>
    <scope>NUCLEOTIDE SEQUENCE</scope>
</reference>
<evidence type="ECO:0000256" key="2">
    <source>
        <dbReference type="SAM" id="Phobius"/>
    </source>
</evidence>
<evidence type="ECO:0000313" key="5">
    <source>
        <dbReference type="Proteomes" id="UP001295423"/>
    </source>
</evidence>
<comment type="caution">
    <text evidence="3">The sequence shown here is derived from an EMBL/GenBank/DDBJ whole genome shotgun (WGS) entry which is preliminary data.</text>
</comment>
<feature type="compositionally biased region" description="Pro residues" evidence="1">
    <location>
        <begin position="80"/>
        <end position="106"/>
    </location>
</feature>
<dbReference type="EMBL" id="CAKOGP040002424">
    <property type="protein sequence ID" value="CAJ1969172.1"/>
    <property type="molecule type" value="Genomic_DNA"/>
</dbReference>
<protein>
    <submittedName>
        <fullName evidence="3">Uncharacterized protein</fullName>
    </submittedName>
</protein>
<feature type="compositionally biased region" description="Low complexity" evidence="1">
    <location>
        <begin position="65"/>
        <end position="79"/>
    </location>
</feature>
<dbReference type="Proteomes" id="UP001295423">
    <property type="component" value="Unassembled WGS sequence"/>
</dbReference>
<gene>
    <name evidence="3" type="ORF">CYCCA115_LOCUS23571</name>
    <name evidence="4" type="ORF">CYCCA115_LOCUS23572</name>
</gene>
<organism evidence="3 5">
    <name type="scientific">Cylindrotheca closterium</name>
    <dbReference type="NCBI Taxonomy" id="2856"/>
    <lineage>
        <taxon>Eukaryota</taxon>
        <taxon>Sar</taxon>
        <taxon>Stramenopiles</taxon>
        <taxon>Ochrophyta</taxon>
        <taxon>Bacillariophyta</taxon>
        <taxon>Bacillariophyceae</taxon>
        <taxon>Bacillariophycidae</taxon>
        <taxon>Bacillariales</taxon>
        <taxon>Bacillariaceae</taxon>
        <taxon>Cylindrotheca</taxon>
    </lineage>
</organism>
<dbReference type="EMBL" id="CAKOGP040002424">
    <property type="protein sequence ID" value="CAJ1969170.1"/>
    <property type="molecule type" value="Genomic_DNA"/>
</dbReference>
<keyword evidence="5" id="KW-1185">Reference proteome</keyword>
<evidence type="ECO:0000313" key="3">
    <source>
        <dbReference type="EMBL" id="CAJ1969170.1"/>
    </source>
</evidence>
<proteinExistence type="predicted"/>
<keyword evidence="2" id="KW-1133">Transmembrane helix</keyword>
<feature type="region of interest" description="Disordered" evidence="1">
    <location>
        <begin position="64"/>
        <end position="106"/>
    </location>
</feature>
<evidence type="ECO:0000313" key="4">
    <source>
        <dbReference type="EMBL" id="CAJ1969172.1"/>
    </source>
</evidence>
<keyword evidence="2" id="KW-0472">Membrane</keyword>
<evidence type="ECO:0000256" key="1">
    <source>
        <dbReference type="SAM" id="MobiDB-lite"/>
    </source>
</evidence>
<feature type="transmembrane region" description="Helical" evidence="2">
    <location>
        <begin position="26"/>
        <end position="44"/>
    </location>
</feature>
<sequence>MKSRQVAVDEVVARREKSYVWYNNRLWKFMGLAAILVAAAVIWGEKNPAAGDYSSALTKSRQLKAPARAPTSAAAQARAPSPPATVPSPPVRAPSPPVRAPFPPATVPSPPTTIPSGAPTSEVGCGNNKVNLCHLDGGGNEYKTLCVSLNAIPGLLRSNENNYVGKCVHDAFLEEAVILDSEPMEGSEVFDDDGVAYEVVYNATILTTGVVSLGAASEMITGMACYNDTMSISFKETPSPDHLERMFPAFALVVFDGNTLQNMDCQLGLTPASNDNDPDVNSSFLMITGVEAEGKTVTVQGIPASFHHMFEYQDIVYRPVNARRNLRNLALGEFDISESYDGSFQLGKDEKLQINAYAKVNIDASSRGLRLKTYMKWRGFKSKLMVDARYEAGFDLSAYLNASFVAKDSVELLKGDKSTDFLSFGIYGIGLKFPKRLHKWVKKVIPGFKRDYYLGAKADIPAVLKYSLDVDYDVDINAEGSLSTGKKEVAWRMKGPLFGNLESDFDVTGSEPAKSSDIQFDYNYDVDVDVKIKGDLSAGLEPALVLDIVGLAVARVGVFTGFDLKAEYNTDALDPITSDSTFPVLYGDCGVCHYLQAKFQAAARDAFFRTQILGKDPNNIPLFGDWEVAFVIAQLCLLKGEDKNCGDTCCRDSQVCIVDAVSKEGSCRHNGEPTQLPSEAPSISPTTTTDGIPIGHYLFVVEPVGGSANCDGKLKLGDWGYQDKCNGFTPSGNPAYEILVSSKPSKWVKMTFNGHNRSCWRSDRGFYIEGTHSGLEPPPDKCVALRRRRYKWGMCSNRETFRLNVDGYYKDEEGEVHVLDLNVKDNSVC</sequence>
<name>A0AAD2GC03_9STRA</name>